<evidence type="ECO:0000256" key="1">
    <source>
        <dbReference type="ARBA" id="ARBA00004141"/>
    </source>
</evidence>
<dbReference type="PROSITE" id="PS01188">
    <property type="entry name" value="ELO"/>
    <property type="match status" value="1"/>
</dbReference>
<dbReference type="PANTHER" id="PTHR11157:SF113">
    <property type="entry name" value="ELONGATION OF VERY LONG CHAIN FATTY ACIDS PROTEIN"/>
    <property type="match status" value="1"/>
</dbReference>
<dbReference type="AlphaFoldDB" id="A0A7R8Z3V9"/>
<keyword evidence="7 10" id="KW-0443">Lipid metabolism</keyword>
<evidence type="ECO:0000256" key="2">
    <source>
        <dbReference type="ARBA" id="ARBA00022516"/>
    </source>
</evidence>
<reference evidence="11" key="1">
    <citation type="submission" date="2020-11" db="EMBL/GenBank/DDBJ databases">
        <authorList>
            <person name="Tran Van P."/>
        </authorList>
    </citation>
    <scope>NUCLEOTIDE SEQUENCE</scope>
</reference>
<keyword evidence="2 10" id="KW-0444">Lipid biosynthesis</keyword>
<evidence type="ECO:0000256" key="6">
    <source>
        <dbReference type="ARBA" id="ARBA00022989"/>
    </source>
</evidence>
<dbReference type="GO" id="GO:0019367">
    <property type="term" value="P:fatty acid elongation, saturated fatty acid"/>
    <property type="evidence" value="ECO:0007669"/>
    <property type="project" value="TreeGrafter"/>
</dbReference>
<keyword evidence="5 10" id="KW-0276">Fatty acid metabolism</keyword>
<evidence type="ECO:0000256" key="5">
    <source>
        <dbReference type="ARBA" id="ARBA00022832"/>
    </source>
</evidence>
<feature type="transmembrane region" description="Helical" evidence="10">
    <location>
        <begin position="190"/>
        <end position="208"/>
    </location>
</feature>
<evidence type="ECO:0000313" key="11">
    <source>
        <dbReference type="EMBL" id="CAD7195082.1"/>
    </source>
</evidence>
<dbReference type="GO" id="GO:0042761">
    <property type="term" value="P:very long-chain fatty acid biosynthetic process"/>
    <property type="evidence" value="ECO:0007669"/>
    <property type="project" value="TreeGrafter"/>
</dbReference>
<name>A0A7R8Z3V9_TIMDO</name>
<accession>A0A7R8Z3V9</accession>
<keyword evidence="6 10" id="KW-1133">Transmembrane helix</keyword>
<comment type="catalytic activity">
    <reaction evidence="10">
        <text>a very-long-chain acyl-CoA + malonyl-CoA + H(+) = a very-long-chain 3-oxoacyl-CoA + CO2 + CoA</text>
        <dbReference type="Rhea" id="RHEA:32727"/>
        <dbReference type="ChEBI" id="CHEBI:15378"/>
        <dbReference type="ChEBI" id="CHEBI:16526"/>
        <dbReference type="ChEBI" id="CHEBI:57287"/>
        <dbReference type="ChEBI" id="CHEBI:57384"/>
        <dbReference type="ChEBI" id="CHEBI:90725"/>
        <dbReference type="ChEBI" id="CHEBI:90736"/>
        <dbReference type="EC" id="2.3.1.199"/>
    </reaction>
</comment>
<comment type="subcellular location">
    <subcellularLocation>
        <location evidence="1">Membrane</location>
        <topology evidence="1">Multi-pass membrane protein</topology>
    </subcellularLocation>
</comment>
<evidence type="ECO:0000256" key="7">
    <source>
        <dbReference type="ARBA" id="ARBA00023098"/>
    </source>
</evidence>
<protein>
    <recommendedName>
        <fullName evidence="10">Elongation of very long chain fatty acids protein</fullName>
        <ecNumber evidence="10">2.3.1.199</ecNumber>
    </recommendedName>
    <alternativeName>
        <fullName evidence="10">Very-long-chain 3-oxoacyl-CoA synthase</fullName>
    </alternativeName>
</protein>
<gene>
    <name evidence="11" type="ORF">TDIB3V08_LOCUS1488</name>
</gene>
<evidence type="ECO:0000256" key="10">
    <source>
        <dbReference type="RuleBase" id="RU361115"/>
    </source>
</evidence>
<evidence type="ECO:0000256" key="9">
    <source>
        <dbReference type="ARBA" id="ARBA00023160"/>
    </source>
</evidence>
<feature type="transmembrane region" description="Helical" evidence="10">
    <location>
        <begin position="220"/>
        <end position="239"/>
    </location>
</feature>
<organism evidence="11">
    <name type="scientific">Timema douglasi</name>
    <name type="common">Walking stick</name>
    <dbReference type="NCBI Taxonomy" id="61478"/>
    <lineage>
        <taxon>Eukaryota</taxon>
        <taxon>Metazoa</taxon>
        <taxon>Ecdysozoa</taxon>
        <taxon>Arthropoda</taxon>
        <taxon>Hexapoda</taxon>
        <taxon>Insecta</taxon>
        <taxon>Pterygota</taxon>
        <taxon>Neoptera</taxon>
        <taxon>Polyneoptera</taxon>
        <taxon>Phasmatodea</taxon>
        <taxon>Timematodea</taxon>
        <taxon>Timematoidea</taxon>
        <taxon>Timematidae</taxon>
        <taxon>Timema</taxon>
    </lineage>
</organism>
<keyword evidence="8 10" id="KW-0472">Membrane</keyword>
<keyword evidence="9 10" id="KW-0275">Fatty acid biosynthesis</keyword>
<dbReference type="PANTHER" id="PTHR11157">
    <property type="entry name" value="FATTY ACID ACYL TRANSFERASE-RELATED"/>
    <property type="match status" value="1"/>
</dbReference>
<dbReference type="EMBL" id="OA564647">
    <property type="protein sequence ID" value="CAD7195082.1"/>
    <property type="molecule type" value="Genomic_DNA"/>
</dbReference>
<dbReference type="GO" id="GO:0034626">
    <property type="term" value="P:fatty acid elongation, polyunsaturated fatty acid"/>
    <property type="evidence" value="ECO:0007669"/>
    <property type="project" value="TreeGrafter"/>
</dbReference>
<proteinExistence type="inferred from homology"/>
<dbReference type="InterPro" id="IPR002076">
    <property type="entry name" value="ELO_fam"/>
</dbReference>
<dbReference type="GO" id="GO:0030148">
    <property type="term" value="P:sphingolipid biosynthetic process"/>
    <property type="evidence" value="ECO:0007669"/>
    <property type="project" value="TreeGrafter"/>
</dbReference>
<dbReference type="InterPro" id="IPR030457">
    <property type="entry name" value="ELO_CS"/>
</dbReference>
<keyword evidence="3 10" id="KW-0808">Transferase</keyword>
<dbReference type="GO" id="GO:0034625">
    <property type="term" value="P:fatty acid elongation, monounsaturated fatty acid"/>
    <property type="evidence" value="ECO:0007669"/>
    <property type="project" value="TreeGrafter"/>
</dbReference>
<dbReference type="GO" id="GO:0005789">
    <property type="term" value="C:endoplasmic reticulum membrane"/>
    <property type="evidence" value="ECO:0007669"/>
    <property type="project" value="TreeGrafter"/>
</dbReference>
<sequence>MPTLETRIDVQKLSSGPPMEKFPFYTLGKKVWSICKEIKINAKKVEKENEEQMRLKEDPRVKNWPLIGSPVYLLVIIALYLFFVLVAGPKFMENRRPYNLKKIIAAYNIFQVVANSYAFYGILTSGWTDKIGLGCHPVRFEDDPDLKMFFVLRKKLNQVSFLHVYHHISTIGIGYLGSKYLPGGMVTFPIMPNTLVHVLMYTYYLLALQGPDMQKKLAKFKKYLTVIQMLQFVVLAVHASQALSPTCDVHMAASLLFMPNLVVFFYLFYKFYIKTYRNKEKKE</sequence>
<feature type="transmembrane region" description="Helical" evidence="10">
    <location>
        <begin position="71"/>
        <end position="92"/>
    </location>
</feature>
<evidence type="ECO:0000256" key="8">
    <source>
        <dbReference type="ARBA" id="ARBA00023136"/>
    </source>
</evidence>
<feature type="transmembrane region" description="Helical" evidence="10">
    <location>
        <begin position="104"/>
        <end position="123"/>
    </location>
</feature>
<evidence type="ECO:0000256" key="4">
    <source>
        <dbReference type="ARBA" id="ARBA00022692"/>
    </source>
</evidence>
<feature type="transmembrane region" description="Helical" evidence="10">
    <location>
        <begin position="251"/>
        <end position="272"/>
    </location>
</feature>
<evidence type="ECO:0000256" key="3">
    <source>
        <dbReference type="ARBA" id="ARBA00022679"/>
    </source>
</evidence>
<dbReference type="GO" id="GO:0009922">
    <property type="term" value="F:fatty acid elongase activity"/>
    <property type="evidence" value="ECO:0007669"/>
    <property type="project" value="UniProtKB-EC"/>
</dbReference>
<comment type="similarity">
    <text evidence="10">Belongs to the ELO family.</text>
</comment>
<dbReference type="Pfam" id="PF01151">
    <property type="entry name" value="ELO"/>
    <property type="match status" value="2"/>
</dbReference>
<keyword evidence="4 10" id="KW-0812">Transmembrane</keyword>
<dbReference type="EC" id="2.3.1.199" evidence="10"/>